<evidence type="ECO:0000259" key="4">
    <source>
        <dbReference type="Pfam" id="PF13193"/>
    </source>
</evidence>
<dbReference type="PANTHER" id="PTHR43201">
    <property type="entry name" value="ACYL-COA SYNTHETASE"/>
    <property type="match status" value="1"/>
</dbReference>
<protein>
    <submittedName>
        <fullName evidence="5">Acyl-CoA synthetase (AMP-forming)/AMP-acid ligase II</fullName>
    </submittedName>
</protein>
<dbReference type="GO" id="GO:0031956">
    <property type="term" value="F:medium-chain fatty acid-CoA ligase activity"/>
    <property type="evidence" value="ECO:0007669"/>
    <property type="project" value="TreeGrafter"/>
</dbReference>
<gene>
    <name evidence="5" type="ORF">SAMN04489712_13121</name>
</gene>
<sequence length="522" mass="56150">MQLSGLAPGDWVTLNARFTPDAECLVSAEGDVRTFGRVDGRVTRLVRALQAQGVGRGDRVAIMATDSCEYVEVILACMKLGATYAALNFRLAPAEVRTVLAASRAKVVFLSGRYEEIVAGCFPEVGVHVRARVTFDTSTDGLPTFEEFLASGAGGGEIESVTTDDDILSISFTSGTTGTPKGVMQSQRMIKAITQSGVLELGIRPGDLLMSGAPLFHAGGIGHVMYGVSRGAGSVVLPQWDLELGLRWLQSGRVRQAMLVPSMLIQLLGHPRIRETDYPMLRSIMYGGAPMPTSVIREMVEVFDCDLHNGFGAGTEAGGQLVLRPEDHRRALAGDEWLLGAIGKPAYGCDVRLLDPDGNEVPDGEVGEIASRGDTVMSGYLGQPELTARAVRDGWFRAGDLAWKDTEGYLHLAGRADDMIVRGGENVYPVEIEDVIGDHPRIEEIAVVGEPDPHWGQVVTAVVSLKGGGELTVAELREHCRDRLASYKIPTRVVVVEELPRNSTGKIHKAVLRERLAEGVVA</sequence>
<dbReference type="Pfam" id="PF13193">
    <property type="entry name" value="AMP-binding_C"/>
    <property type="match status" value="1"/>
</dbReference>
<dbReference type="Gene3D" id="3.40.50.12780">
    <property type="entry name" value="N-terminal domain of ligase-like"/>
    <property type="match status" value="1"/>
</dbReference>
<dbReference type="PANTHER" id="PTHR43201:SF5">
    <property type="entry name" value="MEDIUM-CHAIN ACYL-COA LIGASE ACSF2, MITOCHONDRIAL"/>
    <property type="match status" value="1"/>
</dbReference>
<dbReference type="SUPFAM" id="SSF56801">
    <property type="entry name" value="Acetyl-CoA synthetase-like"/>
    <property type="match status" value="1"/>
</dbReference>
<evidence type="ECO:0000259" key="3">
    <source>
        <dbReference type="Pfam" id="PF00501"/>
    </source>
</evidence>
<dbReference type="EMBL" id="FNVO01000031">
    <property type="protein sequence ID" value="SEG91902.1"/>
    <property type="molecule type" value="Genomic_DNA"/>
</dbReference>
<dbReference type="FunFam" id="3.30.300.30:FF:000008">
    <property type="entry name" value="2,3-dihydroxybenzoate-AMP ligase"/>
    <property type="match status" value="1"/>
</dbReference>
<dbReference type="InterPro" id="IPR045851">
    <property type="entry name" value="AMP-bd_C_sf"/>
</dbReference>
<organism evidence="5 6">
    <name type="scientific">Thermomonospora echinospora</name>
    <dbReference type="NCBI Taxonomy" id="1992"/>
    <lineage>
        <taxon>Bacteria</taxon>
        <taxon>Bacillati</taxon>
        <taxon>Actinomycetota</taxon>
        <taxon>Actinomycetes</taxon>
        <taxon>Streptosporangiales</taxon>
        <taxon>Thermomonosporaceae</taxon>
        <taxon>Thermomonospora</taxon>
    </lineage>
</organism>
<proteinExistence type="inferred from homology"/>
<keyword evidence="6" id="KW-1185">Reference proteome</keyword>
<dbReference type="Gene3D" id="3.30.300.30">
    <property type="match status" value="1"/>
</dbReference>
<accession>A0A1H6E2P9</accession>
<comment type="similarity">
    <text evidence="1">Belongs to the ATP-dependent AMP-binding enzyme family.</text>
</comment>
<dbReference type="InterPro" id="IPR020845">
    <property type="entry name" value="AMP-binding_CS"/>
</dbReference>
<dbReference type="Pfam" id="PF00501">
    <property type="entry name" value="AMP-binding"/>
    <property type="match status" value="1"/>
</dbReference>
<keyword evidence="2 5" id="KW-0436">Ligase</keyword>
<feature type="domain" description="AMP-binding enzyme C-terminal" evidence="4">
    <location>
        <begin position="431"/>
        <end position="506"/>
    </location>
</feature>
<dbReference type="AlphaFoldDB" id="A0A1H6E2P9"/>
<dbReference type="Proteomes" id="UP000236723">
    <property type="component" value="Unassembled WGS sequence"/>
</dbReference>
<dbReference type="GO" id="GO:0006631">
    <property type="term" value="P:fatty acid metabolic process"/>
    <property type="evidence" value="ECO:0007669"/>
    <property type="project" value="TreeGrafter"/>
</dbReference>
<feature type="domain" description="AMP-dependent synthetase/ligase" evidence="3">
    <location>
        <begin position="15"/>
        <end position="381"/>
    </location>
</feature>
<dbReference type="RefSeq" id="WP_103944307.1">
    <property type="nucleotide sequence ID" value="NZ_FNVO01000031.1"/>
</dbReference>
<dbReference type="PROSITE" id="PS00455">
    <property type="entry name" value="AMP_BINDING"/>
    <property type="match status" value="1"/>
</dbReference>
<name>A0A1H6E2P9_9ACTN</name>
<evidence type="ECO:0000313" key="6">
    <source>
        <dbReference type="Proteomes" id="UP000236723"/>
    </source>
</evidence>
<dbReference type="InterPro" id="IPR042099">
    <property type="entry name" value="ANL_N_sf"/>
</dbReference>
<evidence type="ECO:0000313" key="5">
    <source>
        <dbReference type="EMBL" id="SEG91902.1"/>
    </source>
</evidence>
<evidence type="ECO:0000256" key="2">
    <source>
        <dbReference type="ARBA" id="ARBA00022598"/>
    </source>
</evidence>
<dbReference type="InterPro" id="IPR025110">
    <property type="entry name" value="AMP-bd_C"/>
</dbReference>
<dbReference type="OrthoDB" id="9803968at2"/>
<reference evidence="6" key="1">
    <citation type="submission" date="2016-10" db="EMBL/GenBank/DDBJ databases">
        <authorList>
            <person name="Varghese N."/>
            <person name="Submissions S."/>
        </authorList>
    </citation>
    <scope>NUCLEOTIDE SEQUENCE [LARGE SCALE GENOMIC DNA]</scope>
    <source>
        <strain evidence="6">DSM 43163</strain>
    </source>
</reference>
<dbReference type="InterPro" id="IPR000873">
    <property type="entry name" value="AMP-dep_synth/lig_dom"/>
</dbReference>
<evidence type="ECO:0000256" key="1">
    <source>
        <dbReference type="ARBA" id="ARBA00006432"/>
    </source>
</evidence>